<gene>
    <name evidence="2" type="ORF">IAB04_04600</name>
</gene>
<dbReference type="InterPro" id="IPR052911">
    <property type="entry name" value="Corrinoid_activation_enz"/>
</dbReference>
<comment type="caution">
    <text evidence="2">The sequence shown here is derived from an EMBL/GenBank/DDBJ whole genome shotgun (WGS) entry which is preliminary data.</text>
</comment>
<evidence type="ECO:0000313" key="2">
    <source>
        <dbReference type="EMBL" id="HIU48620.1"/>
    </source>
</evidence>
<dbReference type="SUPFAM" id="SSF54292">
    <property type="entry name" value="2Fe-2S ferredoxin-like"/>
    <property type="match status" value="1"/>
</dbReference>
<evidence type="ECO:0000313" key="3">
    <source>
        <dbReference type="Proteomes" id="UP000824111"/>
    </source>
</evidence>
<dbReference type="InterPro" id="IPR027980">
    <property type="entry name" value="RACo_C"/>
</dbReference>
<evidence type="ECO:0000259" key="1">
    <source>
        <dbReference type="PROSITE" id="PS51085"/>
    </source>
</evidence>
<dbReference type="GO" id="GO:0051536">
    <property type="term" value="F:iron-sulfur cluster binding"/>
    <property type="evidence" value="ECO:0007669"/>
    <property type="project" value="InterPro"/>
</dbReference>
<organism evidence="2 3">
    <name type="scientific">Candidatus Avimonoglobus intestinipullorum</name>
    <dbReference type="NCBI Taxonomy" id="2840699"/>
    <lineage>
        <taxon>Bacteria</taxon>
        <taxon>Bacillati</taxon>
        <taxon>Bacillota</taxon>
        <taxon>Clostridia</taxon>
        <taxon>Eubacteriales</taxon>
        <taxon>Candidatus Avimonoglobus</taxon>
    </lineage>
</organism>
<sequence>MPVVKIITEQGESAVAAERGTGLYALLTSHGIHIDAPCGGNCFCGKCKVRAFPPQCDTLTEAERQFLTPEELKNGVRLACAYKIEGDTTVYAEPARQARIVADSAVEIRADAGGTGYGAAIDLGTTTIVAYLYDLETGRKLGHRSAVNAQTPYGADVITRIQYTMEHPDGLQVLHQRIVEQLEQLLAGLCTDCGAPPEKFARAVVAGNTTMLHLLAGENPQTLAVSPFTPVFLGERRLDTQALGMRLKTELLLMPSISAYVGADITAGLLASKIHQAEKRMLFVDIGTNGEMALGNRDGILCCSAAAGPALEGARIACGKAGVAGAVNHFKMEGAKPVYTVIGGGPPDGICGSGVVDVVAALLDAGIIEDTGYMEEDFVIDGDVRFTPRDVREVQLAKAAVAAGIEMMCAEAGVQPEEIGACVIAGGFGSLMDCRSACRIGLIPEALLKKVQIAGNTAGAGAALYLLSEEARRECAEIIRMARCLELSGMNGFETCFTEHMFFS</sequence>
<dbReference type="EMBL" id="DVND01000121">
    <property type="protein sequence ID" value="HIU48620.1"/>
    <property type="molecule type" value="Genomic_DNA"/>
</dbReference>
<dbReference type="AlphaFoldDB" id="A0A9D1S6D4"/>
<dbReference type="PANTHER" id="PTHR42895">
    <property type="entry name" value="IRON-SULFUR CLUSTER-BINDING PROTEIN-RELATED"/>
    <property type="match status" value="1"/>
</dbReference>
<dbReference type="Pfam" id="PF00111">
    <property type="entry name" value="Fer2"/>
    <property type="match status" value="1"/>
</dbReference>
<name>A0A9D1S6D4_9FIRM</name>
<reference evidence="2" key="1">
    <citation type="submission" date="2020-10" db="EMBL/GenBank/DDBJ databases">
        <authorList>
            <person name="Gilroy R."/>
        </authorList>
    </citation>
    <scope>NUCLEOTIDE SEQUENCE</scope>
    <source>
        <strain evidence="2">ChiSjej4B22-9803</strain>
    </source>
</reference>
<accession>A0A9D1S6D4</accession>
<reference evidence="2" key="2">
    <citation type="journal article" date="2021" name="PeerJ">
        <title>Extensive microbial diversity within the chicken gut microbiome revealed by metagenomics and culture.</title>
        <authorList>
            <person name="Gilroy R."/>
            <person name="Ravi A."/>
            <person name="Getino M."/>
            <person name="Pursley I."/>
            <person name="Horton D.L."/>
            <person name="Alikhan N.F."/>
            <person name="Baker D."/>
            <person name="Gharbi K."/>
            <person name="Hall N."/>
            <person name="Watson M."/>
            <person name="Adriaenssens E.M."/>
            <person name="Foster-Nyarko E."/>
            <person name="Jarju S."/>
            <person name="Secka A."/>
            <person name="Antonio M."/>
            <person name="Oren A."/>
            <person name="Chaudhuri R.R."/>
            <person name="La Ragione R."/>
            <person name="Hildebrand F."/>
            <person name="Pallen M.J."/>
        </authorList>
    </citation>
    <scope>NUCLEOTIDE SEQUENCE</scope>
    <source>
        <strain evidence="2">ChiSjej4B22-9803</strain>
    </source>
</reference>
<dbReference type="CDD" id="cd00207">
    <property type="entry name" value="fer2"/>
    <property type="match status" value="1"/>
</dbReference>
<dbReference type="Proteomes" id="UP000824111">
    <property type="component" value="Unassembled WGS sequence"/>
</dbReference>
<dbReference type="InterPro" id="IPR042259">
    <property type="entry name" value="Raco-like_middle_sf"/>
</dbReference>
<dbReference type="InterPro" id="IPR036010">
    <property type="entry name" value="2Fe-2S_ferredoxin-like_sf"/>
</dbReference>
<dbReference type="PANTHER" id="PTHR42895:SF2">
    <property type="entry name" value="IRON-SULFUR CLUSTER PROTEIN"/>
    <property type="match status" value="1"/>
</dbReference>
<feature type="domain" description="2Fe-2S ferredoxin-type" evidence="1">
    <location>
        <begin position="2"/>
        <end position="96"/>
    </location>
</feature>
<dbReference type="SUPFAM" id="SSF53067">
    <property type="entry name" value="Actin-like ATPase domain"/>
    <property type="match status" value="1"/>
</dbReference>
<dbReference type="Gene3D" id="3.10.20.30">
    <property type="match status" value="1"/>
</dbReference>
<dbReference type="InterPro" id="IPR001041">
    <property type="entry name" value="2Fe-2S_ferredoxin-type"/>
</dbReference>
<dbReference type="Pfam" id="PF17651">
    <property type="entry name" value="Raco_middle"/>
    <property type="match status" value="1"/>
</dbReference>
<dbReference type="InterPro" id="IPR043129">
    <property type="entry name" value="ATPase_NBD"/>
</dbReference>
<proteinExistence type="predicted"/>
<dbReference type="InterPro" id="IPR041414">
    <property type="entry name" value="Raco-like_middle"/>
</dbReference>
<dbReference type="PROSITE" id="PS51085">
    <property type="entry name" value="2FE2S_FER_2"/>
    <property type="match status" value="1"/>
</dbReference>
<dbReference type="Pfam" id="PF14574">
    <property type="entry name" value="RACo_C_ter"/>
    <property type="match status" value="1"/>
</dbReference>
<protein>
    <submittedName>
        <fullName evidence="2">DUF4445 domain-containing protein</fullName>
    </submittedName>
</protein>
<dbReference type="Gene3D" id="3.30.420.480">
    <property type="entry name" value="Domain of unknown function (DUF4445)"/>
    <property type="match status" value="1"/>
</dbReference>
<dbReference type="InterPro" id="IPR012675">
    <property type="entry name" value="Beta-grasp_dom_sf"/>
</dbReference>